<dbReference type="AlphaFoldDB" id="A0A3P6E2S6"/>
<sequence length="42" mass="4671">MYIRSKDETFKELKPKLDRGDGVGGAGDGGNVVMWGFPSWRL</sequence>
<organism evidence="1">
    <name type="scientific">Brassica oleracea</name>
    <name type="common">Wild cabbage</name>
    <dbReference type="NCBI Taxonomy" id="3712"/>
    <lineage>
        <taxon>Eukaryota</taxon>
        <taxon>Viridiplantae</taxon>
        <taxon>Streptophyta</taxon>
        <taxon>Embryophyta</taxon>
        <taxon>Tracheophyta</taxon>
        <taxon>Spermatophyta</taxon>
        <taxon>Magnoliopsida</taxon>
        <taxon>eudicotyledons</taxon>
        <taxon>Gunneridae</taxon>
        <taxon>Pentapetalae</taxon>
        <taxon>rosids</taxon>
        <taxon>malvids</taxon>
        <taxon>Brassicales</taxon>
        <taxon>Brassicaceae</taxon>
        <taxon>Brassiceae</taxon>
        <taxon>Brassica</taxon>
    </lineage>
</organism>
<name>A0A3P6E2S6_BRAOL</name>
<dbReference type="EMBL" id="LR031876">
    <property type="protein sequence ID" value="VDD38403.1"/>
    <property type="molecule type" value="Genomic_DNA"/>
</dbReference>
<accession>A0A3P6E2S6</accession>
<evidence type="ECO:0000313" key="1">
    <source>
        <dbReference type="EMBL" id="VDD38403.1"/>
    </source>
</evidence>
<proteinExistence type="predicted"/>
<protein>
    <submittedName>
        <fullName evidence="1">Uncharacterized protein</fullName>
    </submittedName>
</protein>
<gene>
    <name evidence="1" type="ORF">BOLC7T43963H</name>
</gene>
<reference evidence="1" key="1">
    <citation type="submission" date="2018-11" db="EMBL/GenBank/DDBJ databases">
        <authorList>
            <consortium name="Genoscope - CEA"/>
            <person name="William W."/>
        </authorList>
    </citation>
    <scope>NUCLEOTIDE SEQUENCE</scope>
</reference>